<dbReference type="RefSeq" id="WP_055182539.1">
    <property type="nucleotide sequence ID" value="NZ_CYYC01000007.1"/>
</dbReference>
<evidence type="ECO:0000313" key="2">
    <source>
        <dbReference type="EMBL" id="CUM88336.1"/>
    </source>
</evidence>
<proteinExistence type="predicted"/>
<dbReference type="AlphaFoldDB" id="A0A173SEA1"/>
<evidence type="ECO:0000259" key="1">
    <source>
        <dbReference type="Pfam" id="PF04326"/>
    </source>
</evidence>
<dbReference type="OrthoDB" id="9807907at2"/>
<dbReference type="PANTHER" id="PTHR30595">
    <property type="entry name" value="GLPR-RELATED TRANSCRIPTIONAL REPRESSOR"/>
    <property type="match status" value="1"/>
</dbReference>
<dbReference type="EMBL" id="CYYC01000007">
    <property type="protein sequence ID" value="CUM88336.1"/>
    <property type="molecule type" value="Genomic_DNA"/>
</dbReference>
<dbReference type="InterPro" id="IPR007421">
    <property type="entry name" value="Schlafen_AlbA_2_dom"/>
</dbReference>
<gene>
    <name evidence="2" type="ORF">ERS852578_00855</name>
</gene>
<protein>
    <submittedName>
        <fullName evidence="2">Divergent AAA domain</fullName>
    </submittedName>
</protein>
<accession>A0A173SEA1</accession>
<dbReference type="Gene3D" id="3.30.565.60">
    <property type="match status" value="1"/>
</dbReference>
<dbReference type="PANTHER" id="PTHR30595:SF6">
    <property type="entry name" value="SCHLAFEN ALBA-2 DOMAIN-CONTAINING PROTEIN"/>
    <property type="match status" value="1"/>
</dbReference>
<dbReference type="Proteomes" id="UP000095390">
    <property type="component" value="Unassembled WGS sequence"/>
</dbReference>
<dbReference type="Pfam" id="PF13749">
    <property type="entry name" value="HATPase_c_4"/>
    <property type="match status" value="1"/>
</dbReference>
<dbReference type="Pfam" id="PF04326">
    <property type="entry name" value="SLFN_AlbA_2"/>
    <property type="match status" value="1"/>
</dbReference>
<name>A0A173SEA1_9FIRM</name>
<dbReference type="InterPro" id="IPR038461">
    <property type="entry name" value="Schlafen_AlbA_2_dom_sf"/>
</dbReference>
<sequence length="584" mass="67369">MLYKEDFGEGKNIEFKREIPKRHEKLLKDVIAFSNSTGGKIFIGIEDKTNEVIGIGEKNPFRLADDISNMIFDSCTPIIDPEITIQTLEGRTVVVVEVFPGRMRPYYLKSFGKEQGSYIRINDTSRPADDRKLKELELEGQKISYDTLPEIDMEYSEREVKILCNAMEKVAYDVQTTCVTRAIQETSLDPKQNTEKTEIINKMTIEKLEDLGLLCRIGKDLQPTHAFRLMTKNKIRYAKIQCALFKGTERDIFIDKREFDGPLYVQLENAYQFVLKHINLGAKIEGLHRKEAYELPVRTIRELITNAVVHRSYLDESCIQVCVYDDRIEVTSPGMLYGGLDIQSAKSGKSKCRNTAIAEAFRYMGLIEAWGTGIPRMIKECREYGLREPVFEELGDGIRVTIFRENEELEMRKRAENIQNAENKYQYMNNINSENLASVVKEQTVEYREQNHCFNTEKSLFNALDSQGNEKKYCLNDEKTLFETTSQDKTHCFETSVLTAENKYMLYKKLKELQVNKSIGSVTALNIKEIIESFSGEEVFGRKEIKQKLGYKDSKAGFLIQTMREFELIKDVKGRGKGKYCFDI</sequence>
<dbReference type="Gene3D" id="3.30.950.30">
    <property type="entry name" value="Schlafen, AAA domain"/>
    <property type="match status" value="1"/>
</dbReference>
<dbReference type="InterPro" id="IPR038475">
    <property type="entry name" value="RecG_C_sf"/>
</dbReference>
<feature type="domain" description="Schlafen AlbA-2" evidence="1">
    <location>
        <begin position="9"/>
        <end position="128"/>
    </location>
</feature>
<evidence type="ECO:0000313" key="3">
    <source>
        <dbReference type="Proteomes" id="UP000095390"/>
    </source>
</evidence>
<organism evidence="2 3">
    <name type="scientific">Anaerobutyricum hallii</name>
    <dbReference type="NCBI Taxonomy" id="39488"/>
    <lineage>
        <taxon>Bacteria</taxon>
        <taxon>Bacillati</taxon>
        <taxon>Bacillota</taxon>
        <taxon>Clostridia</taxon>
        <taxon>Lachnospirales</taxon>
        <taxon>Lachnospiraceae</taxon>
        <taxon>Anaerobutyricum</taxon>
    </lineage>
</organism>
<reference evidence="2 3" key="1">
    <citation type="submission" date="2015-09" db="EMBL/GenBank/DDBJ databases">
        <authorList>
            <consortium name="Pathogen Informatics"/>
        </authorList>
    </citation>
    <scope>NUCLEOTIDE SEQUENCE [LARGE SCALE GENOMIC DNA]</scope>
    <source>
        <strain evidence="2 3">2789STDY5834966</strain>
    </source>
</reference>